<evidence type="ECO:0000313" key="1">
    <source>
        <dbReference type="EMBL" id="BDZ55446.1"/>
    </source>
</evidence>
<sequence>MLGADVVVAELQRLAERELEHLLGARRERDVPGRLLLALADDVLDLLADGIEEIPSDSSAFAATPSPSWMRPSRMCSVPM</sequence>
<dbReference type="EMBL" id="AP027734">
    <property type="protein sequence ID" value="BDZ55446.1"/>
    <property type="molecule type" value="Genomic_DNA"/>
</dbReference>
<protein>
    <submittedName>
        <fullName evidence="1">Uncharacterized protein</fullName>
    </submittedName>
</protein>
<proteinExistence type="predicted"/>
<dbReference type="Proteomes" id="UP001321477">
    <property type="component" value="Chromosome"/>
</dbReference>
<keyword evidence="2" id="KW-1185">Reference proteome</keyword>
<name>A0ABM8H3S8_9MICO</name>
<evidence type="ECO:0000313" key="2">
    <source>
        <dbReference type="Proteomes" id="UP001321477"/>
    </source>
</evidence>
<accession>A0ABM8H3S8</accession>
<reference evidence="2" key="1">
    <citation type="journal article" date="2019" name="Int. J. Syst. Evol. Microbiol.">
        <title>The Global Catalogue of Microorganisms (GCM) 10K type strain sequencing project: providing services to taxonomists for standard genome sequencing and annotation.</title>
        <authorList>
            <consortium name="The Broad Institute Genomics Platform"/>
            <consortium name="The Broad Institute Genome Sequencing Center for Infectious Disease"/>
            <person name="Wu L."/>
            <person name="Ma J."/>
        </authorList>
    </citation>
    <scope>NUCLEOTIDE SEQUENCE [LARGE SCALE GENOMIC DNA]</scope>
    <source>
        <strain evidence="2">NBRC 109019</strain>
    </source>
</reference>
<gene>
    <name evidence="1" type="ORF">GCM10025870_25190</name>
</gene>
<organism evidence="1 2">
    <name type="scientific">Agromyces marinus</name>
    <dbReference type="NCBI Taxonomy" id="1389020"/>
    <lineage>
        <taxon>Bacteria</taxon>
        <taxon>Bacillati</taxon>
        <taxon>Actinomycetota</taxon>
        <taxon>Actinomycetes</taxon>
        <taxon>Micrococcales</taxon>
        <taxon>Microbacteriaceae</taxon>
        <taxon>Agromyces</taxon>
    </lineage>
</organism>